<dbReference type="Gene3D" id="3.40.50.410">
    <property type="entry name" value="von Willebrand factor, type A domain"/>
    <property type="match status" value="1"/>
</dbReference>
<dbReference type="SUPFAM" id="SSF53300">
    <property type="entry name" value="vWA-like"/>
    <property type="match status" value="1"/>
</dbReference>
<name>A0A194AL79_PINFU</name>
<organism evidence="2">
    <name type="scientific">Pinctada fucata</name>
    <name type="common">Akoya pearl oyster</name>
    <name type="synonym">Pinctada imbricata fucata</name>
    <dbReference type="NCBI Taxonomy" id="50426"/>
    <lineage>
        <taxon>Eukaryota</taxon>
        <taxon>Metazoa</taxon>
        <taxon>Spiralia</taxon>
        <taxon>Lophotrochozoa</taxon>
        <taxon>Mollusca</taxon>
        <taxon>Bivalvia</taxon>
        <taxon>Autobranchia</taxon>
        <taxon>Pteriomorphia</taxon>
        <taxon>Pterioida</taxon>
        <taxon>Pterioidea</taxon>
        <taxon>Pteriidae</taxon>
        <taxon>Pinctada</taxon>
    </lineage>
</organism>
<dbReference type="EMBL" id="GELH01001012">
    <property type="protein sequence ID" value="JAS03260.1"/>
    <property type="molecule type" value="Transcribed_RNA"/>
</dbReference>
<protein>
    <recommendedName>
        <fullName evidence="1">VWFA domain-containing protein</fullName>
    </recommendedName>
</protein>
<dbReference type="InterPro" id="IPR036465">
    <property type="entry name" value="vWFA_dom_sf"/>
</dbReference>
<dbReference type="AlphaFoldDB" id="A0A194AL79"/>
<dbReference type="Pfam" id="PF00092">
    <property type="entry name" value="VWA"/>
    <property type="match status" value="1"/>
</dbReference>
<dbReference type="PANTHER" id="PTHR24020:SF20">
    <property type="entry name" value="PH DOMAIN-CONTAINING PROTEIN"/>
    <property type="match status" value="1"/>
</dbReference>
<proteinExistence type="predicted"/>
<reference evidence="2" key="1">
    <citation type="submission" date="2016-03" db="EMBL/GenBank/DDBJ databases">
        <authorList>
            <person name="Ploux O."/>
        </authorList>
    </citation>
    <scope>NUCLEOTIDE SEQUENCE</scope>
    <source>
        <tissue evidence="2">Mantle</tissue>
    </source>
</reference>
<dbReference type="PROSITE" id="PS50234">
    <property type="entry name" value="VWFA"/>
    <property type="match status" value="1"/>
</dbReference>
<feature type="domain" description="VWFA" evidence="1">
    <location>
        <begin position="2"/>
        <end position="85"/>
    </location>
</feature>
<dbReference type="EMBL" id="GELH01001011">
    <property type="protein sequence ID" value="JAS03261.1"/>
    <property type="molecule type" value="Transcribed_RNA"/>
</dbReference>
<sequence>MDLVFVVDSSNSLSSDDFERTKIFMQQVVDAFNISNDKTQVGVLTYSTAANINFYLNQYLSKSTLNSAIGNLPFKSGLNQYSTGH</sequence>
<dbReference type="PANTHER" id="PTHR24020">
    <property type="entry name" value="COLLAGEN ALPHA"/>
    <property type="match status" value="1"/>
</dbReference>
<evidence type="ECO:0000313" key="2">
    <source>
        <dbReference type="EMBL" id="JAS03260.1"/>
    </source>
</evidence>
<dbReference type="PRINTS" id="PR00453">
    <property type="entry name" value="VWFADOMAIN"/>
</dbReference>
<dbReference type="InterPro" id="IPR050525">
    <property type="entry name" value="ECM_Assembly_Org"/>
</dbReference>
<dbReference type="InterPro" id="IPR002035">
    <property type="entry name" value="VWF_A"/>
</dbReference>
<accession>A0A194AL79</accession>
<evidence type="ECO:0000259" key="1">
    <source>
        <dbReference type="PROSITE" id="PS50234"/>
    </source>
</evidence>